<organism evidence="2 3">
    <name type="scientific">Mesorhizobium loti R88b</name>
    <dbReference type="NCBI Taxonomy" id="935548"/>
    <lineage>
        <taxon>Bacteria</taxon>
        <taxon>Pseudomonadati</taxon>
        <taxon>Pseudomonadota</taxon>
        <taxon>Alphaproteobacteria</taxon>
        <taxon>Hyphomicrobiales</taxon>
        <taxon>Phyllobacteriaceae</taxon>
        <taxon>Mesorhizobium</taxon>
    </lineage>
</organism>
<dbReference type="AlphaFoldDB" id="A0A6M7WNF9"/>
<dbReference type="Pfam" id="PF11776">
    <property type="entry name" value="RcnB"/>
    <property type="match status" value="1"/>
</dbReference>
<dbReference type="Proteomes" id="UP000503017">
    <property type="component" value="Chromosome"/>
</dbReference>
<protein>
    <recommendedName>
        <fullName evidence="4">RcnB family protein</fullName>
    </recommendedName>
</protein>
<feature type="signal peptide" evidence="1">
    <location>
        <begin position="1"/>
        <end position="23"/>
    </location>
</feature>
<sequence>MKRIVLSVLAVSMLAATSLTGQAAPMNAPVAPQSNYTKVDWQKPTHRDEKKRVIQKRFQKKVVVKRNDWRHGQKYSGWRQHQPVRDYGRYGLRRPGPGQEWIRVGNDYVLVSILSGIIFGAIAAH</sequence>
<dbReference type="Gene3D" id="3.10.450.160">
    <property type="entry name" value="inner membrane protein cigr"/>
    <property type="match status" value="1"/>
</dbReference>
<dbReference type="RefSeq" id="WP_027030491.1">
    <property type="nucleotide sequence ID" value="NZ_CP033367.1"/>
</dbReference>
<reference evidence="2 3" key="1">
    <citation type="submission" date="2018-10" db="EMBL/GenBank/DDBJ databases">
        <authorList>
            <person name="Perry B.J."/>
            <person name="Sullivan J.T."/>
            <person name="Murphy R.J.T."/>
            <person name="Ramsay J.P."/>
            <person name="Ronson C.W."/>
        </authorList>
    </citation>
    <scope>NUCLEOTIDE SEQUENCE [LARGE SCALE GENOMIC DNA]</scope>
    <source>
        <strain evidence="2 3">R88b</strain>
    </source>
</reference>
<dbReference type="InterPro" id="IPR024572">
    <property type="entry name" value="RcnB"/>
</dbReference>
<keyword evidence="1" id="KW-0732">Signal</keyword>
<gene>
    <name evidence="2" type="ORF">EB235_13620</name>
</gene>
<evidence type="ECO:0000313" key="2">
    <source>
        <dbReference type="EMBL" id="QKD02413.1"/>
    </source>
</evidence>
<dbReference type="EMBL" id="CP033367">
    <property type="protein sequence ID" value="QKD02413.1"/>
    <property type="molecule type" value="Genomic_DNA"/>
</dbReference>
<evidence type="ECO:0000313" key="3">
    <source>
        <dbReference type="Proteomes" id="UP000503017"/>
    </source>
</evidence>
<evidence type="ECO:0008006" key="4">
    <source>
        <dbReference type="Google" id="ProtNLM"/>
    </source>
</evidence>
<evidence type="ECO:0000256" key="1">
    <source>
        <dbReference type="SAM" id="SignalP"/>
    </source>
</evidence>
<feature type="chain" id="PRO_5026790145" description="RcnB family protein" evidence="1">
    <location>
        <begin position="24"/>
        <end position="125"/>
    </location>
</feature>
<accession>A0A6M7WNF9</accession>
<proteinExistence type="predicted"/>
<name>A0A6M7WNF9_RHILI</name>